<evidence type="ECO:0000256" key="2">
    <source>
        <dbReference type="ARBA" id="ARBA00022734"/>
    </source>
</evidence>
<dbReference type="SUPFAM" id="SSF49785">
    <property type="entry name" value="Galactose-binding domain-like"/>
    <property type="match status" value="1"/>
</dbReference>
<keyword evidence="7" id="KW-1185">Reference proteome</keyword>
<evidence type="ECO:0000313" key="7">
    <source>
        <dbReference type="Proteomes" id="UP001595685"/>
    </source>
</evidence>
<keyword evidence="4" id="KW-1015">Disulfide bond</keyword>
<dbReference type="InterPro" id="IPR013431">
    <property type="entry name" value="Delta_60_rpt"/>
</dbReference>
<evidence type="ECO:0000256" key="3">
    <source>
        <dbReference type="ARBA" id="ARBA00022837"/>
    </source>
</evidence>
<organism evidence="6 7">
    <name type="scientific">Aquipuribacter hungaricus</name>
    <dbReference type="NCBI Taxonomy" id="545624"/>
    <lineage>
        <taxon>Bacteria</taxon>
        <taxon>Bacillati</taxon>
        <taxon>Actinomycetota</taxon>
        <taxon>Actinomycetes</taxon>
        <taxon>Micrococcales</taxon>
        <taxon>Intrasporangiaceae</taxon>
        <taxon>Aquipuribacter</taxon>
    </lineage>
</organism>
<feature type="signal peptide" evidence="5">
    <location>
        <begin position="1"/>
        <end position="37"/>
    </location>
</feature>
<evidence type="ECO:0000256" key="5">
    <source>
        <dbReference type="SAM" id="SignalP"/>
    </source>
</evidence>
<keyword evidence="3" id="KW-0106">Calcium</keyword>
<proteinExistence type="predicted"/>
<evidence type="ECO:0000256" key="4">
    <source>
        <dbReference type="ARBA" id="ARBA00023157"/>
    </source>
</evidence>
<dbReference type="Proteomes" id="UP001595685">
    <property type="component" value="Unassembled WGS sequence"/>
</dbReference>
<dbReference type="InterPro" id="IPR013783">
    <property type="entry name" value="Ig-like_fold"/>
</dbReference>
<dbReference type="InterPro" id="IPR036056">
    <property type="entry name" value="Fibrinogen-like_C"/>
</dbReference>
<accession>A0ABV7WD03</accession>
<dbReference type="Gene3D" id="3.90.215.10">
    <property type="entry name" value="Gamma Fibrinogen, chain A, domain 1"/>
    <property type="match status" value="1"/>
</dbReference>
<dbReference type="Gene3D" id="2.60.40.10">
    <property type="entry name" value="Immunoglobulins"/>
    <property type="match status" value="1"/>
</dbReference>
<name>A0ABV7WD03_9MICO</name>
<dbReference type="PANTHER" id="PTHR16146">
    <property type="entry name" value="INTELECTIN"/>
    <property type="match status" value="1"/>
</dbReference>
<evidence type="ECO:0000313" key="6">
    <source>
        <dbReference type="EMBL" id="MFC3686872.1"/>
    </source>
</evidence>
<dbReference type="SUPFAM" id="SSF50969">
    <property type="entry name" value="YVTN repeat-like/Quinoprotein amine dehydrogenase"/>
    <property type="match status" value="1"/>
</dbReference>
<gene>
    <name evidence="6" type="ORF">ACFOLH_00785</name>
</gene>
<feature type="chain" id="PRO_5045691488" evidence="5">
    <location>
        <begin position="38"/>
        <end position="957"/>
    </location>
</feature>
<dbReference type="InterPro" id="IPR011044">
    <property type="entry name" value="Quino_amine_DH_bsu"/>
</dbReference>
<dbReference type="Pfam" id="PF17164">
    <property type="entry name" value="DUF5122"/>
    <property type="match status" value="1"/>
</dbReference>
<dbReference type="PANTHER" id="PTHR16146:SF46">
    <property type="entry name" value="INTELECTIN-1A-RELATED"/>
    <property type="match status" value="1"/>
</dbReference>
<reference evidence="7" key="1">
    <citation type="journal article" date="2019" name="Int. J. Syst. Evol. Microbiol.">
        <title>The Global Catalogue of Microorganisms (GCM) 10K type strain sequencing project: providing services to taxonomists for standard genome sequencing and annotation.</title>
        <authorList>
            <consortium name="The Broad Institute Genomics Platform"/>
            <consortium name="The Broad Institute Genome Sequencing Center for Infectious Disease"/>
            <person name="Wu L."/>
            <person name="Ma J."/>
        </authorList>
    </citation>
    <scope>NUCLEOTIDE SEQUENCE [LARGE SCALE GENOMIC DNA]</scope>
    <source>
        <strain evidence="7">NCAIM B.02333</strain>
    </source>
</reference>
<keyword evidence="1" id="KW-0479">Metal-binding</keyword>
<sequence length="957" mass="100868">MRRPRTPGTLSRSFAALVLAVTGSLAAGGLVAAPAMAASPVDGLTPQTAAASCWEVKQLQPSAPDGRYWLLTPALQVPQQFQCDMTTDGGGWVLVGRGREDWTSQYQGRGTTAEVSDVVTGPEAFPVRQLSSEVVDALLGGGRVDALTEGVRLRRAKDVGGTSWQETRVKLSKRDRWVWTLGAEHGVGTWSFDGVAGSKGQTNNFGADTVYRRVDTRELEARGYVWGFAYGAGVTGSTSATSHLWSVTEGGTAAMPFTQVWLRPRLTQASLGWTAVPDSGTPASTVKAMLSNYAEPQAWGVTGLANGRSGELNVEVQGFAQVGRTVYVGGNFRYVQKGSAGTERTEQPYLAGFDVQTGEWVSTFRPRLNGQVLALAALPDGRLVVGGEFTQANGAPAPALVGLDPVTGATDTTWRTTVENRISGAVVQVTSLDVEGPWLYAAGAFTHVGGGTRTTPVYARGAARIATTTGTPDVWNPAFNGTVSDIYASPQGDRLYAAGYFTMSNGRVSNKAAAVGTTPDAALALEWSPAYSTADRSGYQQAITEAAGRVWLGGSEHSFFSFDRSTFTRLSGNITKNGGDFQVAEVVGDVVYAGCHCNEWSYSDAYTWSNVGTSWTQADKIGFTGAWDTATGRTIPQYNPVMRARAGHGPWAMFEDSTGLTWQGGDFVSAERAPGRNQWVGGFVRQAQRDAVAPATPASAGSAAATATTSLLSWQPSAGATGYEVIHQDRVVAATASTSYEVPTPATGSERWFVRAVDAEGNRSASTPVVTVRAGELPPPPPAATAVVVPLGSTWSWAFDGVDRGTAWREPGYDASAWAAGPGRIGFNIGGEATLIPVSGTGAKPMTAYYVRTFELPESASRYGSLSLDLARDDGAVVYVNGVEVVRDNMPAGPIAYSTGASTTVSTTYAARTPVSFTVPATALRDGTNTVAVEVHQNQPYGNDMSFDLRLTVRPPA</sequence>
<keyword evidence="2" id="KW-0430">Lectin</keyword>
<protein>
    <submittedName>
        <fullName evidence="6">Fibrinogen-like YCDxxxxGGGW domain-containing protein</fullName>
    </submittedName>
</protein>
<evidence type="ECO:0000256" key="1">
    <source>
        <dbReference type="ARBA" id="ARBA00022723"/>
    </source>
</evidence>
<comment type="caution">
    <text evidence="6">The sequence shown here is derived from an EMBL/GenBank/DDBJ whole genome shotgun (WGS) entry which is preliminary data.</text>
</comment>
<dbReference type="NCBIfam" id="NF040941">
    <property type="entry name" value="GGGWT_bact"/>
    <property type="match status" value="1"/>
</dbReference>
<dbReference type="InterPro" id="IPR008979">
    <property type="entry name" value="Galactose-bd-like_sf"/>
</dbReference>
<keyword evidence="5" id="KW-0732">Signal</keyword>
<dbReference type="Gene3D" id="2.60.120.260">
    <property type="entry name" value="Galactose-binding domain-like"/>
    <property type="match status" value="1"/>
</dbReference>
<dbReference type="SUPFAM" id="SSF56496">
    <property type="entry name" value="Fibrinogen C-terminal domain-like"/>
    <property type="match status" value="1"/>
</dbReference>
<dbReference type="EMBL" id="JBHRWW010000001">
    <property type="protein sequence ID" value="MFC3686872.1"/>
    <property type="molecule type" value="Genomic_DNA"/>
</dbReference>
<dbReference type="InterPro" id="IPR014716">
    <property type="entry name" value="Fibrinogen_a/b/g_C_1"/>
</dbReference>
<dbReference type="RefSeq" id="WP_340294257.1">
    <property type="nucleotide sequence ID" value="NZ_JBBEOI010000147.1"/>
</dbReference>